<keyword evidence="3" id="KW-1185">Reference proteome</keyword>
<organism evidence="2 3">
    <name type="scientific">Trachymyrmex cornetzi</name>
    <dbReference type="NCBI Taxonomy" id="471704"/>
    <lineage>
        <taxon>Eukaryota</taxon>
        <taxon>Metazoa</taxon>
        <taxon>Ecdysozoa</taxon>
        <taxon>Arthropoda</taxon>
        <taxon>Hexapoda</taxon>
        <taxon>Insecta</taxon>
        <taxon>Pterygota</taxon>
        <taxon>Neoptera</taxon>
        <taxon>Endopterygota</taxon>
        <taxon>Hymenoptera</taxon>
        <taxon>Apocrita</taxon>
        <taxon>Aculeata</taxon>
        <taxon>Formicoidea</taxon>
        <taxon>Formicidae</taxon>
        <taxon>Myrmicinae</taxon>
        <taxon>Trachymyrmex</taxon>
    </lineage>
</organism>
<dbReference type="Proteomes" id="UP000078492">
    <property type="component" value="Unassembled WGS sequence"/>
</dbReference>
<gene>
    <name evidence="2" type="ORF">ALC57_06095</name>
</gene>
<protein>
    <submittedName>
        <fullName evidence="2">Uncharacterized protein</fullName>
    </submittedName>
</protein>
<dbReference type="EMBL" id="KQ979440">
    <property type="protein sequence ID" value="KYN21482.1"/>
    <property type="molecule type" value="Genomic_DNA"/>
</dbReference>
<dbReference type="AlphaFoldDB" id="A0A195E9J1"/>
<evidence type="ECO:0000256" key="1">
    <source>
        <dbReference type="SAM" id="MobiDB-lite"/>
    </source>
</evidence>
<proteinExistence type="predicted"/>
<sequence>MAWYTRSWKKSEDGVRAVVRGGGGIGGKYYDSKQQETVMDRRERAHGPRAAFPLYKSPPVLRDTISDHSGEKGQTRRLCAVRPLSLVFFGLFEGYLERERSAIGLETAALIDATAVEATKGRGENDRKADSCGETERTKITMKREVGEKIERTEKKRKGEGRGDERDDAEGREVQLGCSTSNEERESMRG</sequence>
<accession>A0A195E9J1</accession>
<name>A0A195E9J1_9HYME</name>
<feature type="compositionally biased region" description="Basic and acidic residues" evidence="1">
    <location>
        <begin position="120"/>
        <end position="154"/>
    </location>
</feature>
<reference evidence="2 3" key="1">
    <citation type="submission" date="2015-09" db="EMBL/GenBank/DDBJ databases">
        <title>Trachymyrmex cornetzi WGS genome.</title>
        <authorList>
            <person name="Nygaard S."/>
            <person name="Hu H."/>
            <person name="Boomsma J."/>
            <person name="Zhang G."/>
        </authorList>
    </citation>
    <scope>NUCLEOTIDE SEQUENCE [LARGE SCALE GENOMIC DNA]</scope>
    <source>
        <strain evidence="2">Tcor2-1</strain>
        <tissue evidence="2">Whole body</tissue>
    </source>
</reference>
<feature type="region of interest" description="Disordered" evidence="1">
    <location>
        <begin position="120"/>
        <end position="190"/>
    </location>
</feature>
<evidence type="ECO:0000313" key="3">
    <source>
        <dbReference type="Proteomes" id="UP000078492"/>
    </source>
</evidence>
<evidence type="ECO:0000313" key="2">
    <source>
        <dbReference type="EMBL" id="KYN21482.1"/>
    </source>
</evidence>
<feature type="compositionally biased region" description="Basic and acidic residues" evidence="1">
    <location>
        <begin position="160"/>
        <end position="173"/>
    </location>
</feature>